<evidence type="ECO:0000256" key="1">
    <source>
        <dbReference type="ARBA" id="ARBA00007118"/>
    </source>
</evidence>
<protein>
    <submittedName>
        <fullName evidence="5">NAD(P)H-dependent oxidoreductase</fullName>
    </submittedName>
</protein>
<proteinExistence type="inferred from homology"/>
<feature type="domain" description="Nitroreductase" evidence="4">
    <location>
        <begin position="12"/>
        <end position="189"/>
    </location>
</feature>
<evidence type="ECO:0000259" key="4">
    <source>
        <dbReference type="Pfam" id="PF00881"/>
    </source>
</evidence>
<dbReference type="Gene3D" id="3.40.109.10">
    <property type="entry name" value="NADH Oxidase"/>
    <property type="match status" value="1"/>
</dbReference>
<dbReference type="RefSeq" id="WP_215434001.1">
    <property type="nucleotide sequence ID" value="NZ_AP025943.1"/>
</dbReference>
<name>A0ABM7ZII5_9BACT</name>
<sequence length="214" mass="24335">MISPQQYIDGLEWRYACKKFDPRARIEEPVWHALAESLRLSPSSLGLQLWKFVVVTNRELKERLREVSWNQSQVEDCSHYVVLCARRDATRKDVDRYLAQIEFTRRPSAEKLASSADFYGGYVKALTPEKMNTWLDCQVYIAAGFLLSAAAALRVDSCTIGGMDRRKYDEILGLDGTPYRSVVGVALGYRAQDDAYAREAKVRFPAGEVIDIRA</sequence>
<keyword evidence="3" id="KW-0560">Oxidoreductase</keyword>
<dbReference type="PANTHER" id="PTHR43673">
    <property type="entry name" value="NAD(P)H NITROREDUCTASE YDGI-RELATED"/>
    <property type="match status" value="1"/>
</dbReference>
<dbReference type="Proteomes" id="UP001062263">
    <property type="component" value="Chromosome"/>
</dbReference>
<dbReference type="Pfam" id="PF00881">
    <property type="entry name" value="Nitroreductase"/>
    <property type="match status" value="1"/>
</dbReference>
<evidence type="ECO:0000313" key="6">
    <source>
        <dbReference type="Proteomes" id="UP001062263"/>
    </source>
</evidence>
<evidence type="ECO:0000256" key="3">
    <source>
        <dbReference type="ARBA" id="ARBA00023002"/>
    </source>
</evidence>
<gene>
    <name evidence="5" type="ORF">Abiwalacus_21350</name>
</gene>
<evidence type="ECO:0000256" key="2">
    <source>
        <dbReference type="ARBA" id="ARBA00022857"/>
    </source>
</evidence>
<dbReference type="EMBL" id="AP025943">
    <property type="protein sequence ID" value="BDL44561.1"/>
    <property type="molecule type" value="Genomic_DNA"/>
</dbReference>
<dbReference type="SUPFAM" id="SSF55469">
    <property type="entry name" value="FMN-dependent nitroreductase-like"/>
    <property type="match status" value="1"/>
</dbReference>
<keyword evidence="2" id="KW-0521">NADP</keyword>
<dbReference type="InterPro" id="IPR033878">
    <property type="entry name" value="NfsB-like"/>
</dbReference>
<evidence type="ECO:0000313" key="5">
    <source>
        <dbReference type="EMBL" id="BDL44561.1"/>
    </source>
</evidence>
<dbReference type="PANTHER" id="PTHR43673:SF10">
    <property type="entry name" value="NADH DEHYDROGENASE_NAD(P)H NITROREDUCTASE XCC3605-RELATED"/>
    <property type="match status" value="1"/>
</dbReference>
<reference evidence="5" key="1">
    <citation type="submission" date="2022-06" db="EMBL/GenBank/DDBJ databases">
        <title>Akkermansia biwalacus sp. nov., an anaerobic mucin-degrading bacterium isolated from human intestine.</title>
        <authorList>
            <person name="Kobayashi Y."/>
            <person name="Inoue S."/>
            <person name="Kawahara T."/>
            <person name="Kohda N."/>
        </authorList>
    </citation>
    <scope>NUCLEOTIDE SEQUENCE</scope>
    <source>
        <strain evidence="5">WON2089</strain>
    </source>
</reference>
<comment type="similarity">
    <text evidence="1">Belongs to the nitroreductase family.</text>
</comment>
<accession>A0ABM7ZII5</accession>
<dbReference type="InterPro" id="IPR000415">
    <property type="entry name" value="Nitroreductase-like"/>
</dbReference>
<organism evidence="5 6">
    <name type="scientific">Akkermansia biwaensis</name>
    <dbReference type="NCBI Taxonomy" id="2946555"/>
    <lineage>
        <taxon>Bacteria</taxon>
        <taxon>Pseudomonadati</taxon>
        <taxon>Verrucomicrobiota</taxon>
        <taxon>Verrucomicrobiia</taxon>
        <taxon>Verrucomicrobiales</taxon>
        <taxon>Akkermansiaceae</taxon>
        <taxon>Akkermansia</taxon>
    </lineage>
</organism>
<dbReference type="InterPro" id="IPR029479">
    <property type="entry name" value="Nitroreductase"/>
</dbReference>
<keyword evidence="6" id="KW-1185">Reference proteome</keyword>
<dbReference type="CDD" id="cd02149">
    <property type="entry name" value="NfsB-like"/>
    <property type="match status" value="1"/>
</dbReference>